<dbReference type="GO" id="GO:0006508">
    <property type="term" value="P:proteolysis"/>
    <property type="evidence" value="ECO:0007669"/>
    <property type="project" value="InterPro"/>
</dbReference>
<gene>
    <name evidence="2" type="ORF">BC936DRAFT_144566</name>
</gene>
<proteinExistence type="predicted"/>
<evidence type="ECO:0000313" key="3">
    <source>
        <dbReference type="Proteomes" id="UP000268093"/>
    </source>
</evidence>
<accession>A0A433DM34</accession>
<feature type="domain" description="Inhibitor I9" evidence="1">
    <location>
        <begin position="50"/>
        <end position="99"/>
    </location>
</feature>
<evidence type="ECO:0000313" key="2">
    <source>
        <dbReference type="EMBL" id="RUP51912.1"/>
    </source>
</evidence>
<name>A0A433DM34_9FUNG</name>
<dbReference type="InterPro" id="IPR010259">
    <property type="entry name" value="S8pro/Inhibitor_I9"/>
</dbReference>
<comment type="caution">
    <text evidence="2">The sequence shown here is derived from an EMBL/GenBank/DDBJ whole genome shotgun (WGS) entry which is preliminary data.</text>
</comment>
<protein>
    <recommendedName>
        <fullName evidence="1">Inhibitor I9 domain-containing protein</fullName>
    </recommendedName>
</protein>
<evidence type="ECO:0000259" key="1">
    <source>
        <dbReference type="Pfam" id="PF05922"/>
    </source>
</evidence>
<dbReference type="Proteomes" id="UP000268093">
    <property type="component" value="Unassembled WGS sequence"/>
</dbReference>
<sequence length="226" mass="25246">MKVLSIVAVVAPVEENFLMLNTVHTEVLASPLQNNSVEQYNVITENKIVIGHAGRDCNKLGKSWNSFKEFAVKFDQATLREVQSLDDVEFVEPEQKIRINFTIVTTQIPFPGWGLTYISLHAHQTASYTYPDTTGSGITTVLTTHNDFGGHASLAVDFVDSQNTDCNGHGTHISIQAPLPEPHTVLPRRPILLASRFWIAGVPICRKGKSGMRWSNSLFELRSWYH</sequence>
<dbReference type="EMBL" id="RBNI01000335">
    <property type="protein sequence ID" value="RUP51912.1"/>
    <property type="molecule type" value="Genomic_DNA"/>
</dbReference>
<organism evidence="2 3">
    <name type="scientific">Jimgerdemannia flammicorona</name>
    <dbReference type="NCBI Taxonomy" id="994334"/>
    <lineage>
        <taxon>Eukaryota</taxon>
        <taxon>Fungi</taxon>
        <taxon>Fungi incertae sedis</taxon>
        <taxon>Mucoromycota</taxon>
        <taxon>Mucoromycotina</taxon>
        <taxon>Endogonomycetes</taxon>
        <taxon>Endogonales</taxon>
        <taxon>Endogonaceae</taxon>
        <taxon>Jimgerdemannia</taxon>
    </lineage>
</organism>
<dbReference type="SUPFAM" id="SSF54897">
    <property type="entry name" value="Protease propeptides/inhibitors"/>
    <property type="match status" value="1"/>
</dbReference>
<dbReference type="Gene3D" id="3.40.50.200">
    <property type="entry name" value="Peptidase S8/S53 domain"/>
    <property type="match status" value="1"/>
</dbReference>
<dbReference type="AlphaFoldDB" id="A0A433DM34"/>
<keyword evidence="3" id="KW-1185">Reference proteome</keyword>
<dbReference type="OrthoDB" id="206201at2759"/>
<dbReference type="SUPFAM" id="SSF52743">
    <property type="entry name" value="Subtilisin-like"/>
    <property type="match status" value="1"/>
</dbReference>
<reference evidence="2 3" key="1">
    <citation type="journal article" date="2018" name="New Phytol.">
        <title>Phylogenomics of Endogonaceae and evolution of mycorrhizas within Mucoromycota.</title>
        <authorList>
            <person name="Chang Y."/>
            <person name="Desiro A."/>
            <person name="Na H."/>
            <person name="Sandor L."/>
            <person name="Lipzen A."/>
            <person name="Clum A."/>
            <person name="Barry K."/>
            <person name="Grigoriev I.V."/>
            <person name="Martin F.M."/>
            <person name="Stajich J.E."/>
            <person name="Smith M.E."/>
            <person name="Bonito G."/>
            <person name="Spatafora J.W."/>
        </authorList>
    </citation>
    <scope>NUCLEOTIDE SEQUENCE [LARGE SCALE GENOMIC DNA]</scope>
    <source>
        <strain evidence="2 3">GMNB39</strain>
    </source>
</reference>
<dbReference type="Pfam" id="PF05922">
    <property type="entry name" value="Inhibitor_I9"/>
    <property type="match status" value="1"/>
</dbReference>
<dbReference type="GO" id="GO:0004252">
    <property type="term" value="F:serine-type endopeptidase activity"/>
    <property type="evidence" value="ECO:0007669"/>
    <property type="project" value="InterPro"/>
</dbReference>
<dbReference type="InterPro" id="IPR036852">
    <property type="entry name" value="Peptidase_S8/S53_dom_sf"/>
</dbReference>